<accession>A0ABD3B363</accession>
<proteinExistence type="predicted"/>
<comment type="caution">
    <text evidence="2">The sequence shown here is derived from an EMBL/GenBank/DDBJ whole genome shotgun (WGS) entry which is preliminary data.</text>
</comment>
<feature type="region of interest" description="Disordered" evidence="1">
    <location>
        <begin position="185"/>
        <end position="216"/>
    </location>
</feature>
<evidence type="ECO:0000313" key="3">
    <source>
        <dbReference type="Proteomes" id="UP001630127"/>
    </source>
</evidence>
<dbReference type="Proteomes" id="UP001630127">
    <property type="component" value="Unassembled WGS sequence"/>
</dbReference>
<gene>
    <name evidence="2" type="ORF">ACH5RR_001363</name>
</gene>
<feature type="non-terminal residue" evidence="2">
    <location>
        <position position="1"/>
    </location>
</feature>
<evidence type="ECO:0000256" key="1">
    <source>
        <dbReference type="SAM" id="MobiDB-lite"/>
    </source>
</evidence>
<feature type="compositionally biased region" description="Polar residues" evidence="1">
    <location>
        <begin position="206"/>
        <end position="216"/>
    </location>
</feature>
<evidence type="ECO:0000313" key="2">
    <source>
        <dbReference type="EMBL" id="KAL3537997.1"/>
    </source>
</evidence>
<protein>
    <submittedName>
        <fullName evidence="2">Uncharacterized protein</fullName>
    </submittedName>
</protein>
<dbReference type="EMBL" id="JBJUIK010000001">
    <property type="protein sequence ID" value="KAL3537997.1"/>
    <property type="molecule type" value="Genomic_DNA"/>
</dbReference>
<keyword evidence="3" id="KW-1185">Reference proteome</keyword>
<name>A0ABD3B363_9GENT</name>
<reference evidence="2 3" key="1">
    <citation type="submission" date="2024-11" db="EMBL/GenBank/DDBJ databases">
        <title>A near-complete genome assembly of Cinchona calisaya.</title>
        <authorList>
            <person name="Lian D.C."/>
            <person name="Zhao X.W."/>
            <person name="Wei L."/>
        </authorList>
    </citation>
    <scope>NUCLEOTIDE SEQUENCE [LARGE SCALE GENOMIC DNA]</scope>
    <source>
        <tissue evidence="2">Nenye</tissue>
    </source>
</reference>
<dbReference type="AlphaFoldDB" id="A0ABD3B363"/>
<sequence length="216" mass="25533">DLDKKVNSFKETVEQQLAEENNARRLVFLSNQIRDNGLQREIVRNDYVIRSDSNTTNSKINKLGEDKKFEHLEPNKSFGDNEMYMESSYERKPENSMLICTTNLVEIEEGNVKRELLTSRNKEIDLHESKTKTDIETRKVNKTWKRITKVRNDRIFNNNNKKPDDVVNQALQEWSEYETTMNQRLRKKNSNVQSKEDNINWIPPSRDTNTDATIYT</sequence>
<organism evidence="2 3">
    <name type="scientific">Cinchona calisaya</name>
    <dbReference type="NCBI Taxonomy" id="153742"/>
    <lineage>
        <taxon>Eukaryota</taxon>
        <taxon>Viridiplantae</taxon>
        <taxon>Streptophyta</taxon>
        <taxon>Embryophyta</taxon>
        <taxon>Tracheophyta</taxon>
        <taxon>Spermatophyta</taxon>
        <taxon>Magnoliopsida</taxon>
        <taxon>eudicotyledons</taxon>
        <taxon>Gunneridae</taxon>
        <taxon>Pentapetalae</taxon>
        <taxon>asterids</taxon>
        <taxon>lamiids</taxon>
        <taxon>Gentianales</taxon>
        <taxon>Rubiaceae</taxon>
        <taxon>Cinchonoideae</taxon>
        <taxon>Cinchoneae</taxon>
        <taxon>Cinchona</taxon>
    </lineage>
</organism>